<proteinExistence type="predicted"/>
<dbReference type="RefSeq" id="WP_254674903.1">
    <property type="nucleotide sequence ID" value="NZ_JAMWDU010000004.1"/>
</dbReference>
<dbReference type="EMBL" id="JAMWDU010000004">
    <property type="protein sequence ID" value="MCP8887815.1"/>
    <property type="molecule type" value="Genomic_DNA"/>
</dbReference>
<gene>
    <name evidence="1" type="ORF">NF348_11895</name>
</gene>
<evidence type="ECO:0000313" key="2">
    <source>
        <dbReference type="Proteomes" id="UP001060275"/>
    </source>
</evidence>
<reference evidence="1" key="1">
    <citation type="submission" date="2022-06" db="EMBL/GenBank/DDBJ databases">
        <title>Devosia sp. XJ19-45 genome assembly.</title>
        <authorList>
            <person name="Li B."/>
            <person name="Cai M."/>
            <person name="Nie G."/>
            <person name="Li W."/>
        </authorList>
    </citation>
    <scope>NUCLEOTIDE SEQUENCE</scope>
    <source>
        <strain evidence="1">XJ19-45</strain>
    </source>
</reference>
<dbReference type="AlphaFoldDB" id="A0A9Q4FTG2"/>
<protein>
    <submittedName>
        <fullName evidence="1">Uncharacterized protein</fullName>
    </submittedName>
</protein>
<accession>A0A9Q4FTG2</accession>
<dbReference type="Proteomes" id="UP001060275">
    <property type="component" value="Unassembled WGS sequence"/>
</dbReference>
<evidence type="ECO:0000313" key="1">
    <source>
        <dbReference type="EMBL" id="MCP8887815.1"/>
    </source>
</evidence>
<sequence length="51" mass="5774">MSTSDGEARIDMLNLRVLSIRGMSKRDAARALMVVALNRADFLERWTKIHG</sequence>
<keyword evidence="2" id="KW-1185">Reference proteome</keyword>
<comment type="caution">
    <text evidence="1">The sequence shown here is derived from an EMBL/GenBank/DDBJ whole genome shotgun (WGS) entry which is preliminary data.</text>
</comment>
<organism evidence="1 2">
    <name type="scientific">Devosia ureilytica</name>
    <dbReference type="NCBI Taxonomy" id="2952754"/>
    <lineage>
        <taxon>Bacteria</taxon>
        <taxon>Pseudomonadati</taxon>
        <taxon>Pseudomonadota</taxon>
        <taxon>Alphaproteobacteria</taxon>
        <taxon>Hyphomicrobiales</taxon>
        <taxon>Devosiaceae</taxon>
        <taxon>Devosia</taxon>
    </lineage>
</organism>
<name>A0A9Q4FTG2_9HYPH</name>